<keyword evidence="1" id="KW-0560">Oxidoreductase</keyword>
<keyword evidence="5" id="KW-1185">Reference proteome</keyword>
<protein>
    <submittedName>
        <fullName evidence="4">Alkanesulfonate monooxygenase SsuD/methylene tetrahydromethanopterin reductase-like flavin-dependent oxidoreductase (Luciferase family)</fullName>
    </submittedName>
</protein>
<evidence type="ECO:0000256" key="2">
    <source>
        <dbReference type="ARBA" id="ARBA00023033"/>
    </source>
</evidence>
<evidence type="ECO:0000256" key="1">
    <source>
        <dbReference type="ARBA" id="ARBA00023002"/>
    </source>
</evidence>
<keyword evidence="2" id="KW-0503">Monooxygenase</keyword>
<evidence type="ECO:0000259" key="3">
    <source>
        <dbReference type="Pfam" id="PF00296"/>
    </source>
</evidence>
<dbReference type="SUPFAM" id="SSF51679">
    <property type="entry name" value="Bacterial luciferase-like"/>
    <property type="match status" value="1"/>
</dbReference>
<dbReference type="PANTHER" id="PTHR30137">
    <property type="entry name" value="LUCIFERASE-LIKE MONOOXYGENASE"/>
    <property type="match status" value="1"/>
</dbReference>
<dbReference type="EMBL" id="JACHKA010000001">
    <property type="protein sequence ID" value="MBB5985477.1"/>
    <property type="molecule type" value="Genomic_DNA"/>
</dbReference>
<dbReference type="RefSeq" id="WP_184151940.1">
    <property type="nucleotide sequence ID" value="NZ_JACHKA010000001.1"/>
</dbReference>
<dbReference type="InterPro" id="IPR011251">
    <property type="entry name" value="Luciferase-like_dom"/>
</dbReference>
<gene>
    <name evidence="4" type="ORF">HNP60_001451</name>
</gene>
<dbReference type="InterPro" id="IPR050766">
    <property type="entry name" value="Bact_Lucif_Oxidored"/>
</dbReference>
<comment type="caution">
    <text evidence="4">The sequence shown here is derived from an EMBL/GenBank/DDBJ whole genome shotgun (WGS) entry which is preliminary data.</text>
</comment>
<sequence>MQFGLFMGIWENPQAGTSHHAILNQVIDYVVRAEALGFMSVFLNEHHFTGLPQIPSSMMVLSNLAARTRTIRLGTAVTILPWHNPLLFAEEVGTLDLLSDGRFDCGIGRGFRFVECQGFGIPGAELQARYEEALTILQKAWSAPGRFSHSGTYWNFTDAIIDPKSIQQPHPPVWIAVGSDASARRTAEQGYNLLLDQFSDSGQLGQRIAVYREAVEAQGRPFDPRSIGVTRAFHLTTNEAETREAIAHHHHVLANNRMLSTDPNASGGVHAPPMATGDEDDIWLIGTADQLIARIERLKAAGVDYLLLLDAAGDQKSLERFASEIMPLFAGSRESVAA</sequence>
<proteinExistence type="predicted"/>
<dbReference type="Proteomes" id="UP001138540">
    <property type="component" value="Unassembled WGS sequence"/>
</dbReference>
<accession>A0ABR6NFR6</accession>
<evidence type="ECO:0000313" key="4">
    <source>
        <dbReference type="EMBL" id="MBB5985477.1"/>
    </source>
</evidence>
<reference evidence="4 5" key="1">
    <citation type="submission" date="2020-08" db="EMBL/GenBank/DDBJ databases">
        <title>Exploring microbial biodiversity for novel pathways involved in the catabolism of aromatic compounds derived from lignin.</title>
        <authorList>
            <person name="Elkins J."/>
        </authorList>
    </citation>
    <scope>NUCLEOTIDE SEQUENCE [LARGE SCALE GENOMIC DNA]</scope>
    <source>
        <strain evidence="4 5">B1D3A</strain>
    </source>
</reference>
<dbReference type="InterPro" id="IPR036661">
    <property type="entry name" value="Luciferase-like_sf"/>
</dbReference>
<dbReference type="Gene3D" id="3.20.20.30">
    <property type="entry name" value="Luciferase-like domain"/>
    <property type="match status" value="1"/>
</dbReference>
<feature type="domain" description="Luciferase-like" evidence="3">
    <location>
        <begin position="1"/>
        <end position="304"/>
    </location>
</feature>
<organism evidence="4 5">
    <name type="scientific">Sphingobium lignivorans</name>
    <dbReference type="NCBI Taxonomy" id="2735886"/>
    <lineage>
        <taxon>Bacteria</taxon>
        <taxon>Pseudomonadati</taxon>
        <taxon>Pseudomonadota</taxon>
        <taxon>Alphaproteobacteria</taxon>
        <taxon>Sphingomonadales</taxon>
        <taxon>Sphingomonadaceae</taxon>
        <taxon>Sphingobium</taxon>
    </lineage>
</organism>
<evidence type="ECO:0000313" key="5">
    <source>
        <dbReference type="Proteomes" id="UP001138540"/>
    </source>
</evidence>
<dbReference type="Pfam" id="PF00296">
    <property type="entry name" value="Bac_luciferase"/>
    <property type="match status" value="1"/>
</dbReference>
<name>A0ABR6NFR6_9SPHN</name>
<dbReference type="PANTHER" id="PTHR30137:SF8">
    <property type="entry name" value="BLR5498 PROTEIN"/>
    <property type="match status" value="1"/>
</dbReference>